<reference evidence="4" key="1">
    <citation type="submission" date="2013-09" db="EMBL/GenBank/DDBJ databases">
        <title>The Genome Sequence of Anopheles maculatus species B.</title>
        <authorList>
            <consortium name="The Broad Institute Genomics Platform"/>
            <person name="Neafsey D.E."/>
            <person name="Besansky N."/>
            <person name="Howell P."/>
            <person name="Walton C."/>
            <person name="Young S.K."/>
            <person name="Zeng Q."/>
            <person name="Gargeya S."/>
            <person name="Fitzgerald M."/>
            <person name="Haas B."/>
            <person name="Abouelleil A."/>
            <person name="Allen A.W."/>
            <person name="Alvarado L."/>
            <person name="Arachchi H.M."/>
            <person name="Berlin A.M."/>
            <person name="Chapman S.B."/>
            <person name="Gainer-Dewar J."/>
            <person name="Goldberg J."/>
            <person name="Griggs A."/>
            <person name="Gujja S."/>
            <person name="Hansen M."/>
            <person name="Howarth C."/>
            <person name="Imamovic A."/>
            <person name="Ireland A."/>
            <person name="Larimer J."/>
            <person name="McCowan C."/>
            <person name="Murphy C."/>
            <person name="Pearson M."/>
            <person name="Poon T.W."/>
            <person name="Priest M."/>
            <person name="Roberts A."/>
            <person name="Saif S."/>
            <person name="Shea T."/>
            <person name="Sisk P."/>
            <person name="Sykes S."/>
            <person name="Wortman J."/>
            <person name="Nusbaum C."/>
            <person name="Birren B."/>
        </authorList>
    </citation>
    <scope>NUCLEOTIDE SEQUENCE [LARGE SCALE GENOMIC DNA]</scope>
    <source>
        <strain evidence="4">maculatus3</strain>
    </source>
</reference>
<dbReference type="VEuPathDB" id="VectorBase:AMAM021881"/>
<accession>A0A182T8Q6</accession>
<proteinExistence type="inferred from homology"/>
<dbReference type="Proteomes" id="UP000075901">
    <property type="component" value="Unassembled WGS sequence"/>
</dbReference>
<dbReference type="InterPro" id="IPR005334">
    <property type="entry name" value="Tctex-1-like"/>
</dbReference>
<protein>
    <submittedName>
        <fullName evidence="3">Uncharacterized protein</fullName>
    </submittedName>
</protein>
<keyword evidence="4" id="KW-1185">Reference proteome</keyword>
<evidence type="ECO:0000313" key="4">
    <source>
        <dbReference type="Proteomes" id="UP000075901"/>
    </source>
</evidence>
<dbReference type="EnsemblMetazoa" id="AMAM021881-RA">
    <property type="protein sequence ID" value="AMAM021881-PA"/>
    <property type="gene ID" value="AMAM021881"/>
</dbReference>
<dbReference type="Pfam" id="PF03645">
    <property type="entry name" value="Tctex-1"/>
    <property type="match status" value="1"/>
</dbReference>
<feature type="region of interest" description="Disordered" evidence="2">
    <location>
        <begin position="1"/>
        <end position="34"/>
    </location>
</feature>
<reference evidence="3" key="2">
    <citation type="submission" date="2020-05" db="UniProtKB">
        <authorList>
            <consortium name="EnsemblMetazoa"/>
        </authorList>
    </citation>
    <scope>IDENTIFICATION</scope>
    <source>
        <strain evidence="3">maculatus3</strain>
    </source>
</reference>
<evidence type="ECO:0000256" key="2">
    <source>
        <dbReference type="SAM" id="MobiDB-lite"/>
    </source>
</evidence>
<name>A0A182T8Q6_9DIPT</name>
<dbReference type="InterPro" id="IPR038586">
    <property type="entry name" value="Tctex-1-like_sf"/>
</dbReference>
<comment type="similarity">
    <text evidence="1">Belongs to the dynein light chain Tctex-type family.</text>
</comment>
<organism evidence="3 4">
    <name type="scientific">Anopheles maculatus</name>
    <dbReference type="NCBI Taxonomy" id="74869"/>
    <lineage>
        <taxon>Eukaryota</taxon>
        <taxon>Metazoa</taxon>
        <taxon>Ecdysozoa</taxon>
        <taxon>Arthropoda</taxon>
        <taxon>Hexapoda</taxon>
        <taxon>Insecta</taxon>
        <taxon>Pterygota</taxon>
        <taxon>Neoptera</taxon>
        <taxon>Endopterygota</taxon>
        <taxon>Diptera</taxon>
        <taxon>Nematocera</taxon>
        <taxon>Culicoidea</taxon>
        <taxon>Culicidae</taxon>
        <taxon>Anophelinae</taxon>
        <taxon>Anopheles</taxon>
        <taxon>Anopheles maculatus group</taxon>
    </lineage>
</organism>
<evidence type="ECO:0000256" key="1">
    <source>
        <dbReference type="ARBA" id="ARBA00005361"/>
    </source>
</evidence>
<feature type="compositionally biased region" description="Low complexity" evidence="2">
    <location>
        <begin position="17"/>
        <end position="31"/>
    </location>
</feature>
<sequence>MSSTSPQSGGSPGGAAGTTTGTTAPPAVPTSTRKKTGKFLGSALNITNRYRANSSSLSKVSLAITNLKVIQCNPVLPPPISAMIASDIPPICKFLPSYRLGSRNPFNREACEAILRDSLDKSLQGVEYSSYFAPSLCQQICEDIKARVKELKFDRYFNFLPSPYGKSALVGVNFTIPAPYQHYTNPLGLQNLPVLRILNQSLLAPSLDRGFFFIPVPGCLLLLTTRNSFHAVDFEEKVPHQPYPVHFSTHLPMYRRMVRSALTLILTGRTRVSEKGSFRSKTATSDRTEWLDPVRLSTETCFSFSMYNIVRYRTQRPTRLLLRSVGFVHGKVE</sequence>
<dbReference type="Gene3D" id="3.30.1140.40">
    <property type="entry name" value="Tctex-1"/>
    <property type="match status" value="1"/>
</dbReference>
<evidence type="ECO:0000313" key="3">
    <source>
        <dbReference type="EnsemblMetazoa" id="AMAM021881-PA"/>
    </source>
</evidence>
<dbReference type="CDD" id="cd21451">
    <property type="entry name" value="DLC-like_TCTEX1D"/>
    <property type="match status" value="1"/>
</dbReference>
<dbReference type="AlphaFoldDB" id="A0A182T8Q6"/>